<dbReference type="Pfam" id="PF02163">
    <property type="entry name" value="Peptidase_M50"/>
    <property type="match status" value="1"/>
</dbReference>
<proteinExistence type="inferred from homology"/>
<feature type="transmembrane region" description="Helical" evidence="7">
    <location>
        <begin position="425"/>
        <end position="444"/>
    </location>
</feature>
<evidence type="ECO:0000313" key="10">
    <source>
        <dbReference type="Proteomes" id="UP000595663"/>
    </source>
</evidence>
<keyword evidence="9" id="KW-0378">Hydrolase</keyword>
<dbReference type="Proteomes" id="UP000595663">
    <property type="component" value="Chromosome"/>
</dbReference>
<reference evidence="9 10" key="1">
    <citation type="journal article" date="2008" name="Int. J. Syst. Evol. Microbiol.">
        <title>Amphritea japonica sp. nov. and Amphritea balenae sp. nov., isolated from the sediment adjacent to sperm whale carcasses off Kagoshima, Japan.</title>
        <authorList>
            <person name="Miyazaki M."/>
            <person name="Nogi Y."/>
            <person name="Fujiwara Y."/>
            <person name="Kawato M."/>
            <person name="Nagahama T."/>
            <person name="Kubokawa K."/>
            <person name="Horikoshi K."/>
        </authorList>
    </citation>
    <scope>NUCLEOTIDE SEQUENCE [LARGE SCALE GENOMIC DNA]</scope>
    <source>
        <strain evidence="9 10">ATCC BAA-1530</strain>
    </source>
</reference>
<protein>
    <submittedName>
        <fullName evidence="9">Peptide zinc metalloprotease protein</fullName>
    </submittedName>
</protein>
<keyword evidence="5 7" id="KW-1133">Transmembrane helix</keyword>
<dbReference type="Gene3D" id="1.10.287.470">
    <property type="entry name" value="Helix hairpin bin"/>
    <property type="match status" value="1"/>
</dbReference>
<dbReference type="GO" id="GO:0005737">
    <property type="term" value="C:cytoplasm"/>
    <property type="evidence" value="ECO:0007669"/>
    <property type="project" value="TreeGrafter"/>
</dbReference>
<keyword evidence="4 7" id="KW-0812">Transmembrane</keyword>
<keyword evidence="9" id="KW-0645">Protease</keyword>
<keyword evidence="6 7" id="KW-0472">Membrane</keyword>
<evidence type="ECO:0000256" key="7">
    <source>
        <dbReference type="SAM" id="Phobius"/>
    </source>
</evidence>
<evidence type="ECO:0000256" key="6">
    <source>
        <dbReference type="ARBA" id="ARBA00023136"/>
    </source>
</evidence>
<evidence type="ECO:0000313" key="9">
    <source>
        <dbReference type="EMBL" id="BBB25811.1"/>
    </source>
</evidence>
<accession>A0A7R6PCY3</accession>
<sequence>MVAMKQAEIEAGSDVWNHLKDARLACAAGIRFSERKDKSGSWWLIQQLQTEQQYRIDPFTYAVLQRLDGDLALVEIWRILGGNIPCEDLAKQIARLMELGFVVTGARFQHRQGGDGGPPGILSRFVNPVSFVLVSFNPAQFLTLISPLGPFLFNKVFAVIWLLVIGLAGLLCYQHSTELTGYFNARAADPVYLMGVWFVYPVLKLVHELAHGLAVLVLGGRVRKAGILMLIFMPVPFVDASDSSHFSNRYQRMLVSAAGVMAELFLAALGLFLWLYSEHAWLQDMGFVIALTGSVSTLVFNANPLLRFDGYYFLSDWLDIPNLALRSQRHVQSFLLHRLFGLPVGDAGQMIQPEERKWLLLYGPASLCYRLFIIAFIVDLVSGYFFWLGLVIAVWALWLQLVKPLITFFTYGSKQASVLQRKKGYYGRISMLLLIGATVIFMPWRTSVIAEAVLILPEEANVRATTDGFVRQVLFTPGKQVQAGETLIVLENLSLKADYSKLSVEIEKARAMHSTHFAEGSNQGAALLDKIIAQEQTLDQLALQIDGLKIMANQSGTVAIENGQDLAGQYLHKGQLLGYTYQSGEYSIQAVLDIARAEAVRSGITEVQVRFADGEVVRLSPERVRIVPQAVYRLPDAALGSAHGGSTLVDIQDQSGLKTMYPVIQFNMEMPIIVEEGMTTSLIPSKSGLVRFSHLPRSIGDDLIANTREYWFRKVSGL</sequence>
<dbReference type="AlphaFoldDB" id="A0A7R6PCY3"/>
<gene>
    <name evidence="9" type="primary">yydH</name>
    <name evidence="9" type="ORF">AMJAP_1216</name>
</gene>
<comment type="subcellular location">
    <subcellularLocation>
        <location evidence="2">Endomembrane system</location>
        <topology evidence="2">Multi-pass membrane protein</topology>
    </subcellularLocation>
</comment>
<feature type="domain" description="Peptidase M50" evidence="8">
    <location>
        <begin position="203"/>
        <end position="369"/>
    </location>
</feature>
<dbReference type="SUPFAM" id="SSF111369">
    <property type="entry name" value="HlyD-like secretion proteins"/>
    <property type="match status" value="1"/>
</dbReference>
<keyword evidence="9" id="KW-0482">Metalloprotease</keyword>
<evidence type="ECO:0000256" key="2">
    <source>
        <dbReference type="ARBA" id="ARBA00004127"/>
    </source>
</evidence>
<comment type="cofactor">
    <cofactor evidence="1">
        <name>Zn(2+)</name>
        <dbReference type="ChEBI" id="CHEBI:29105"/>
    </cofactor>
</comment>
<dbReference type="RefSeq" id="WP_342341551.1">
    <property type="nucleotide sequence ID" value="NZ_KB907101.1"/>
</dbReference>
<dbReference type="GO" id="GO:0004222">
    <property type="term" value="F:metalloendopeptidase activity"/>
    <property type="evidence" value="ECO:0007669"/>
    <property type="project" value="InterPro"/>
</dbReference>
<dbReference type="PANTHER" id="PTHR13325">
    <property type="entry name" value="PROTEASE M50 MEMBRANE-BOUND TRANSCRIPTION FACTOR SITE 2 PROTEASE"/>
    <property type="match status" value="1"/>
</dbReference>
<dbReference type="KEGG" id="ajp:AMJAP_1216"/>
<dbReference type="EMBL" id="AP014545">
    <property type="protein sequence ID" value="BBB25811.1"/>
    <property type="molecule type" value="Genomic_DNA"/>
</dbReference>
<feature type="transmembrane region" description="Helical" evidence="7">
    <location>
        <begin position="287"/>
        <end position="306"/>
    </location>
</feature>
<evidence type="ECO:0000256" key="1">
    <source>
        <dbReference type="ARBA" id="ARBA00001947"/>
    </source>
</evidence>
<evidence type="ECO:0000256" key="4">
    <source>
        <dbReference type="ARBA" id="ARBA00022692"/>
    </source>
</evidence>
<dbReference type="GO" id="GO:0012505">
    <property type="term" value="C:endomembrane system"/>
    <property type="evidence" value="ECO:0007669"/>
    <property type="project" value="UniProtKB-SubCell"/>
</dbReference>
<dbReference type="InterPro" id="IPR001193">
    <property type="entry name" value="MBTPS2"/>
</dbReference>
<evidence type="ECO:0000256" key="5">
    <source>
        <dbReference type="ARBA" id="ARBA00022989"/>
    </source>
</evidence>
<feature type="transmembrane region" description="Helical" evidence="7">
    <location>
        <begin position="359"/>
        <end position="378"/>
    </location>
</feature>
<dbReference type="PANTHER" id="PTHR13325:SF3">
    <property type="entry name" value="MEMBRANE-BOUND TRANSCRIPTION FACTOR SITE-2 PROTEASE"/>
    <property type="match status" value="1"/>
</dbReference>
<evidence type="ECO:0000259" key="8">
    <source>
        <dbReference type="Pfam" id="PF02163"/>
    </source>
</evidence>
<dbReference type="GO" id="GO:0016020">
    <property type="term" value="C:membrane"/>
    <property type="evidence" value="ECO:0007669"/>
    <property type="project" value="InterPro"/>
</dbReference>
<name>A0A7R6PCY3_9GAMM</name>
<evidence type="ECO:0000256" key="3">
    <source>
        <dbReference type="ARBA" id="ARBA00007931"/>
    </source>
</evidence>
<dbReference type="GO" id="GO:0031293">
    <property type="term" value="P:membrane protein intracellular domain proteolysis"/>
    <property type="evidence" value="ECO:0007669"/>
    <property type="project" value="TreeGrafter"/>
</dbReference>
<dbReference type="InterPro" id="IPR008915">
    <property type="entry name" value="Peptidase_M50"/>
</dbReference>
<comment type="similarity">
    <text evidence="3">Belongs to the peptidase M50B family.</text>
</comment>
<feature type="transmembrane region" description="Helical" evidence="7">
    <location>
        <begin position="384"/>
        <end position="413"/>
    </location>
</feature>
<feature type="transmembrane region" description="Helical" evidence="7">
    <location>
        <begin position="151"/>
        <end position="173"/>
    </location>
</feature>
<organism evidence="9 10">
    <name type="scientific">Amphritea japonica ATCC BAA-1530</name>
    <dbReference type="NCBI Taxonomy" id="1278309"/>
    <lineage>
        <taxon>Bacteria</taxon>
        <taxon>Pseudomonadati</taxon>
        <taxon>Pseudomonadota</taxon>
        <taxon>Gammaproteobacteria</taxon>
        <taxon>Oceanospirillales</taxon>
        <taxon>Oceanospirillaceae</taxon>
        <taxon>Amphritea</taxon>
    </lineage>
</organism>
<dbReference type="Gene3D" id="2.40.50.100">
    <property type="match status" value="1"/>
</dbReference>
<keyword evidence="10" id="KW-1185">Reference proteome</keyword>
<feature type="transmembrane region" description="Helical" evidence="7">
    <location>
        <begin position="253"/>
        <end position="275"/>
    </location>
</feature>